<dbReference type="Pfam" id="PF08246">
    <property type="entry name" value="Inhibitor_I29"/>
    <property type="match status" value="1"/>
</dbReference>
<dbReference type="PANTHER" id="PTHR12411">
    <property type="entry name" value="CYSTEINE PROTEASE FAMILY C1-RELATED"/>
    <property type="match status" value="1"/>
</dbReference>
<sequence>MIILLTHLGGNTQVVDYFKPSSFQMKYFIIFAVASIAVEALSFKNEWNDFKLTHGKYYDMKEEANRYSIFESNMLTIANHNKKYENGESTFKMAINKFADLTPEEFLAMISNPYVWNTTLKVEQASFDDVMDTDIPDEVDWRKKGAVTAVKNQGGCGSCWSFSATGSIEAQYFIKNGKLLSLSEQQFVDCATIEKYDCYGCNGGYLYQALQYAADNGIMLENAYPYKAKDQSCQYNESQVAVKISSYKSVKKGDENDLKKAVAQAPVSVAIDATMNFQFYDSGVLDDNSCSNTALNHGVLAVGYGSLKGNDYWIVKNSWGADWGQNGYILMSRNKDQCGIAYSAVYPVL</sequence>
<reference evidence="9" key="1">
    <citation type="submission" date="2022-01" db="EMBL/GenBank/DDBJ databases">
        <authorList>
            <person name="King R."/>
        </authorList>
    </citation>
    <scope>NUCLEOTIDE SEQUENCE</scope>
</reference>
<keyword evidence="4" id="KW-0788">Thiol protease</keyword>
<keyword evidence="10" id="KW-1185">Reference proteome</keyword>
<evidence type="ECO:0000256" key="3">
    <source>
        <dbReference type="ARBA" id="ARBA00022801"/>
    </source>
</evidence>
<reference evidence="9" key="2">
    <citation type="submission" date="2022-10" db="EMBL/GenBank/DDBJ databases">
        <authorList>
            <consortium name="ENA_rothamsted_submissions"/>
            <consortium name="culmorum"/>
            <person name="King R."/>
        </authorList>
    </citation>
    <scope>NUCLEOTIDE SEQUENCE</scope>
</reference>
<dbReference type="InterPro" id="IPR025660">
    <property type="entry name" value="Pept_his_AS"/>
</dbReference>
<evidence type="ECO:0000256" key="5">
    <source>
        <dbReference type="ARBA" id="ARBA00023145"/>
    </source>
</evidence>
<comment type="similarity">
    <text evidence="1">Belongs to the peptidase C1 family.</text>
</comment>
<dbReference type="OrthoDB" id="10253408at2759"/>
<protein>
    <submittedName>
        <fullName evidence="9">Uncharacterized protein</fullName>
    </submittedName>
</protein>
<dbReference type="InterPro" id="IPR038765">
    <property type="entry name" value="Papain-like_cys_pep_sf"/>
</dbReference>
<dbReference type="SMART" id="SM00848">
    <property type="entry name" value="Inhibitor_I29"/>
    <property type="match status" value="1"/>
</dbReference>
<accession>A0A9N9SJY5</accession>
<keyword evidence="2" id="KW-0645">Protease</keyword>
<dbReference type="CDD" id="cd02248">
    <property type="entry name" value="Peptidase_C1A"/>
    <property type="match status" value="1"/>
</dbReference>
<feature type="domain" description="Peptidase C1A papain C-terminal" evidence="7">
    <location>
        <begin position="135"/>
        <end position="348"/>
    </location>
</feature>
<feature type="domain" description="Cathepsin propeptide inhibitor" evidence="8">
    <location>
        <begin position="47"/>
        <end position="106"/>
    </location>
</feature>
<dbReference type="InterPro" id="IPR013128">
    <property type="entry name" value="Peptidase_C1A"/>
</dbReference>
<name>A0A9N9SJY5_PHACE</name>
<dbReference type="PRINTS" id="PR00705">
    <property type="entry name" value="PAPAIN"/>
</dbReference>
<dbReference type="InterPro" id="IPR025661">
    <property type="entry name" value="Pept_asp_AS"/>
</dbReference>
<dbReference type="InterPro" id="IPR000668">
    <property type="entry name" value="Peptidase_C1A_C"/>
</dbReference>
<dbReference type="SUPFAM" id="SSF54001">
    <property type="entry name" value="Cysteine proteinases"/>
    <property type="match status" value="1"/>
</dbReference>
<evidence type="ECO:0000259" key="7">
    <source>
        <dbReference type="SMART" id="SM00645"/>
    </source>
</evidence>
<dbReference type="PROSITE" id="PS00139">
    <property type="entry name" value="THIOL_PROTEASE_CYS"/>
    <property type="match status" value="1"/>
</dbReference>
<keyword evidence="3" id="KW-0378">Hydrolase</keyword>
<dbReference type="InterPro" id="IPR000169">
    <property type="entry name" value="Pept_cys_AS"/>
</dbReference>
<dbReference type="Gene3D" id="3.90.70.10">
    <property type="entry name" value="Cysteine proteinases"/>
    <property type="match status" value="1"/>
</dbReference>
<evidence type="ECO:0000256" key="6">
    <source>
        <dbReference type="ARBA" id="ARBA00023157"/>
    </source>
</evidence>
<evidence type="ECO:0000313" key="9">
    <source>
        <dbReference type="EMBL" id="CAG9822446.1"/>
    </source>
</evidence>
<dbReference type="EMBL" id="OU896712">
    <property type="protein sequence ID" value="CAG9822446.1"/>
    <property type="molecule type" value="Genomic_DNA"/>
</dbReference>
<dbReference type="GO" id="GO:0008234">
    <property type="term" value="F:cysteine-type peptidase activity"/>
    <property type="evidence" value="ECO:0007669"/>
    <property type="project" value="UniProtKB-KW"/>
</dbReference>
<gene>
    <name evidence="9" type="ORF">PHAECO_LOCUS10346</name>
</gene>
<dbReference type="Pfam" id="PF00112">
    <property type="entry name" value="Peptidase_C1"/>
    <property type="match status" value="1"/>
</dbReference>
<evidence type="ECO:0000259" key="8">
    <source>
        <dbReference type="SMART" id="SM00848"/>
    </source>
</evidence>
<proteinExistence type="inferred from homology"/>
<dbReference type="GO" id="GO:0006508">
    <property type="term" value="P:proteolysis"/>
    <property type="evidence" value="ECO:0007669"/>
    <property type="project" value="UniProtKB-KW"/>
</dbReference>
<dbReference type="AlphaFoldDB" id="A0A9N9SJY5"/>
<evidence type="ECO:0000256" key="2">
    <source>
        <dbReference type="ARBA" id="ARBA00022670"/>
    </source>
</evidence>
<evidence type="ECO:0000256" key="1">
    <source>
        <dbReference type="ARBA" id="ARBA00008455"/>
    </source>
</evidence>
<dbReference type="PROSITE" id="PS00639">
    <property type="entry name" value="THIOL_PROTEASE_HIS"/>
    <property type="match status" value="1"/>
</dbReference>
<dbReference type="PROSITE" id="PS00640">
    <property type="entry name" value="THIOL_PROTEASE_ASN"/>
    <property type="match status" value="1"/>
</dbReference>
<dbReference type="SMART" id="SM00645">
    <property type="entry name" value="Pept_C1"/>
    <property type="match status" value="1"/>
</dbReference>
<evidence type="ECO:0000256" key="4">
    <source>
        <dbReference type="ARBA" id="ARBA00022807"/>
    </source>
</evidence>
<evidence type="ECO:0000313" key="10">
    <source>
        <dbReference type="Proteomes" id="UP001153737"/>
    </source>
</evidence>
<organism evidence="9 10">
    <name type="scientific">Phaedon cochleariae</name>
    <name type="common">Mustard beetle</name>
    <dbReference type="NCBI Taxonomy" id="80249"/>
    <lineage>
        <taxon>Eukaryota</taxon>
        <taxon>Metazoa</taxon>
        <taxon>Ecdysozoa</taxon>
        <taxon>Arthropoda</taxon>
        <taxon>Hexapoda</taxon>
        <taxon>Insecta</taxon>
        <taxon>Pterygota</taxon>
        <taxon>Neoptera</taxon>
        <taxon>Endopterygota</taxon>
        <taxon>Coleoptera</taxon>
        <taxon>Polyphaga</taxon>
        <taxon>Cucujiformia</taxon>
        <taxon>Chrysomeloidea</taxon>
        <taxon>Chrysomelidae</taxon>
        <taxon>Chrysomelinae</taxon>
        <taxon>Chrysomelini</taxon>
        <taxon>Phaedon</taxon>
    </lineage>
</organism>
<dbReference type="Proteomes" id="UP001153737">
    <property type="component" value="Chromosome 6"/>
</dbReference>
<keyword evidence="5" id="KW-0865">Zymogen</keyword>
<dbReference type="InterPro" id="IPR039417">
    <property type="entry name" value="Peptidase_C1A_papain-like"/>
</dbReference>
<keyword evidence="6" id="KW-1015">Disulfide bond</keyword>
<dbReference type="FunFam" id="3.90.70.10:FF:000006">
    <property type="entry name" value="Cathepsin S"/>
    <property type="match status" value="1"/>
</dbReference>
<dbReference type="InterPro" id="IPR013201">
    <property type="entry name" value="Prot_inhib_I29"/>
</dbReference>